<evidence type="ECO:0000313" key="1">
    <source>
        <dbReference type="EMBL" id="ORX45725.1"/>
    </source>
</evidence>
<reference evidence="1 2" key="1">
    <citation type="submission" date="2016-07" db="EMBL/GenBank/DDBJ databases">
        <title>Pervasive Adenine N6-methylation of Active Genes in Fungi.</title>
        <authorList>
            <consortium name="DOE Joint Genome Institute"/>
            <person name="Mondo S.J."/>
            <person name="Dannebaum R.O."/>
            <person name="Kuo R.C."/>
            <person name="Labutti K."/>
            <person name="Haridas S."/>
            <person name="Kuo A."/>
            <person name="Salamov A."/>
            <person name="Ahrendt S.R."/>
            <person name="Lipzen A."/>
            <person name="Sullivan W."/>
            <person name="Andreopoulos W.B."/>
            <person name="Clum A."/>
            <person name="Lindquist E."/>
            <person name="Daum C."/>
            <person name="Ramamoorthy G.K."/>
            <person name="Gryganskyi A."/>
            <person name="Culley D."/>
            <person name="Magnuson J.K."/>
            <person name="James T.Y."/>
            <person name="O'Malley M.A."/>
            <person name="Stajich J.E."/>
            <person name="Spatafora J.W."/>
            <person name="Visel A."/>
            <person name="Grigoriev I.V."/>
        </authorList>
    </citation>
    <scope>NUCLEOTIDE SEQUENCE [LARGE SCALE GENOMIC DNA]</scope>
    <source>
        <strain evidence="1 2">NRRL 3301</strain>
    </source>
</reference>
<dbReference type="STRING" id="101127.A0A1X2G5U0"/>
<sequence>MTIPETETTCNKCNKSFRSSLNYHERNYHNSSLTITYKESKDSEELAILTLERNKETNRFECPFCDKSWLNSTSTRSHFYRYNGNCESISNADNSSDDEESDTEDTTIATIKMDATDLVTVFPKSVDSPRRSYDESILRALRQTGGSGSEKNKALWIADNLKLQPFALLDDDDQAEEIALTHCDNIKPLMAKSQDHSFHVRQITAGKKRAWENSHISTNATSTKNIEASLMSIQHYGPYAKQLSKRCYKQLDINSCQLLNDDWSFLPQLRYACAQLLAGSIIMNKNSEAVLVNTVEIYGRQRSLDVHREKIVNKKGKSAPSSLPPVTTKYHHTWATTITDNDGEKLVVGTKTLNALITSSLRIDSIHEASVGGVISHFELDDSAALTASIFLDCDSIKKASVLASDRNANKIDRFGLRYQLRQLRSKFQYPSTYLLCRASSIFANDLRSQPYTIFTLCEGPDTGTGRDSSAKFASKLFLKIAENVQSSNHPTLEIMFVKILVAKCQDGQMKTALQEIVEQFRDKNAIDILENHSLNEALKKLASLMSSSIASANKSVAINVNSRVLNGH</sequence>
<protein>
    <submittedName>
        <fullName evidence="1">Uncharacterized protein</fullName>
    </submittedName>
</protein>
<name>A0A1X2G5U0_9FUNG</name>
<evidence type="ECO:0000313" key="2">
    <source>
        <dbReference type="Proteomes" id="UP000242146"/>
    </source>
</evidence>
<dbReference type="EMBL" id="MCGT01000041">
    <property type="protein sequence ID" value="ORX45725.1"/>
    <property type="molecule type" value="Genomic_DNA"/>
</dbReference>
<dbReference type="OrthoDB" id="2250876at2759"/>
<dbReference type="AlphaFoldDB" id="A0A1X2G5U0"/>
<comment type="caution">
    <text evidence="1">The sequence shown here is derived from an EMBL/GenBank/DDBJ whole genome shotgun (WGS) entry which is preliminary data.</text>
</comment>
<keyword evidence="2" id="KW-1185">Reference proteome</keyword>
<organism evidence="1 2">
    <name type="scientific">Hesseltinella vesiculosa</name>
    <dbReference type="NCBI Taxonomy" id="101127"/>
    <lineage>
        <taxon>Eukaryota</taxon>
        <taxon>Fungi</taxon>
        <taxon>Fungi incertae sedis</taxon>
        <taxon>Mucoromycota</taxon>
        <taxon>Mucoromycotina</taxon>
        <taxon>Mucoromycetes</taxon>
        <taxon>Mucorales</taxon>
        <taxon>Cunninghamellaceae</taxon>
        <taxon>Hesseltinella</taxon>
    </lineage>
</organism>
<gene>
    <name evidence="1" type="ORF">DM01DRAFT_1328363</name>
</gene>
<accession>A0A1X2G5U0</accession>
<dbReference type="Proteomes" id="UP000242146">
    <property type="component" value="Unassembled WGS sequence"/>
</dbReference>
<proteinExistence type="predicted"/>